<dbReference type="RefSeq" id="WP_012589507.1">
    <property type="nucleotide sequence ID" value="NC_011666.1"/>
</dbReference>
<dbReference type="AlphaFoldDB" id="B8EJN3"/>
<gene>
    <name evidence="1" type="ordered locus">Msil_0464</name>
</gene>
<evidence type="ECO:0000313" key="1">
    <source>
        <dbReference type="EMBL" id="ACK49437.1"/>
    </source>
</evidence>
<dbReference type="EMBL" id="CP001280">
    <property type="protein sequence ID" value="ACK49437.1"/>
    <property type="molecule type" value="Genomic_DNA"/>
</dbReference>
<dbReference type="KEGG" id="msl:Msil_0464"/>
<dbReference type="eggNOG" id="COG1335">
    <property type="taxonomic scope" value="Bacteria"/>
</dbReference>
<dbReference type="HOGENOM" id="CLU_3292356_0_0_5"/>
<sequence length="40" mass="4223">MADAGATLATTAMIVFKWMLEAKTPSFKALAPANKALGHF</sequence>
<accession>B8EJN3</accession>
<protein>
    <submittedName>
        <fullName evidence="1">Uncharacterized protein</fullName>
    </submittedName>
</protein>
<organism evidence="1 2">
    <name type="scientific">Methylocella silvestris (strain DSM 15510 / CIP 108128 / LMG 27833 / NCIMB 13906 / BL2)</name>
    <dbReference type="NCBI Taxonomy" id="395965"/>
    <lineage>
        <taxon>Bacteria</taxon>
        <taxon>Pseudomonadati</taxon>
        <taxon>Pseudomonadota</taxon>
        <taxon>Alphaproteobacteria</taxon>
        <taxon>Hyphomicrobiales</taxon>
        <taxon>Beijerinckiaceae</taxon>
        <taxon>Methylocella</taxon>
    </lineage>
</organism>
<dbReference type="Proteomes" id="UP000002257">
    <property type="component" value="Chromosome"/>
</dbReference>
<evidence type="ECO:0000313" key="2">
    <source>
        <dbReference type="Proteomes" id="UP000002257"/>
    </source>
</evidence>
<proteinExistence type="predicted"/>
<keyword evidence="2" id="KW-1185">Reference proteome</keyword>
<name>B8EJN3_METSB</name>
<reference evidence="1 2" key="1">
    <citation type="journal article" date="2010" name="J. Bacteriol.">
        <title>Complete genome sequence of the aerobic facultative methanotroph Methylocella silvestris BL2.</title>
        <authorList>
            <person name="Chen Y."/>
            <person name="Crombie A."/>
            <person name="Rahman M.T."/>
            <person name="Dedysh S.N."/>
            <person name="Liesack W."/>
            <person name="Stott M.B."/>
            <person name="Alam M."/>
            <person name="Theisen A.R."/>
            <person name="Murrell J.C."/>
            <person name="Dunfield P.F."/>
        </authorList>
    </citation>
    <scope>NUCLEOTIDE SEQUENCE [LARGE SCALE GENOMIC DNA]</scope>
    <source>
        <strain evidence="2">DSM 15510 / CIP 108128 / LMG 27833 / NCIMB 13906 / BL2</strain>
    </source>
</reference>